<dbReference type="RefSeq" id="WP_162645839.1">
    <property type="nucleotide sequence ID" value="NZ_CP048288.1"/>
</dbReference>
<dbReference type="KEGG" id="prz:GZH47_32960"/>
<evidence type="ECO:0000313" key="2">
    <source>
        <dbReference type="Proteomes" id="UP000479114"/>
    </source>
</evidence>
<accession>A0A6C0PBH2</accession>
<dbReference type="AlphaFoldDB" id="A0A6C0PBH2"/>
<dbReference type="Proteomes" id="UP000479114">
    <property type="component" value="Plasmid unnamed2"/>
</dbReference>
<keyword evidence="2" id="KW-1185">Reference proteome</keyword>
<proteinExistence type="predicted"/>
<reference evidence="1 2" key="1">
    <citation type="submission" date="2020-02" db="EMBL/GenBank/DDBJ databases">
        <title>Paenibacillus sp. nov., isolated from rhizosphere soil of tomato.</title>
        <authorList>
            <person name="Weon H.-Y."/>
            <person name="Lee S.A."/>
        </authorList>
    </citation>
    <scope>NUCLEOTIDE SEQUENCE [LARGE SCALE GENOMIC DNA]</scope>
    <source>
        <strain evidence="1 2">14171R-81</strain>
        <plasmid evidence="1 2">unnamed2</plasmid>
    </source>
</reference>
<protein>
    <submittedName>
        <fullName evidence="1">Uncharacterized protein</fullName>
    </submittedName>
</protein>
<name>A0A6C0PBH2_9BACL</name>
<dbReference type="EMBL" id="CP048288">
    <property type="protein sequence ID" value="QHW35705.1"/>
    <property type="molecule type" value="Genomic_DNA"/>
</dbReference>
<evidence type="ECO:0000313" key="1">
    <source>
        <dbReference type="EMBL" id="QHW35705.1"/>
    </source>
</evidence>
<keyword evidence="1" id="KW-0614">Plasmid</keyword>
<sequence length="77" mass="8792">MELATAYLEHRYDLVTDCYIASGMVIEFIYIQVFEGEAVRGVYEGMNDDGYVMVYDGEGTEFFELAKIVFAENVGWP</sequence>
<gene>
    <name evidence="1" type="ORF">GZH47_32960</name>
</gene>
<geneLocation type="plasmid" evidence="1 2">
    <name>unnamed2</name>
</geneLocation>
<organism evidence="1 2">
    <name type="scientific">Paenibacillus rhizovicinus</name>
    <dbReference type="NCBI Taxonomy" id="2704463"/>
    <lineage>
        <taxon>Bacteria</taxon>
        <taxon>Bacillati</taxon>
        <taxon>Bacillota</taxon>
        <taxon>Bacilli</taxon>
        <taxon>Bacillales</taxon>
        <taxon>Paenibacillaceae</taxon>
        <taxon>Paenibacillus</taxon>
    </lineage>
</organism>